<dbReference type="EMBL" id="CP107020">
    <property type="protein sequence ID" value="UYG17119.1"/>
    <property type="molecule type" value="Genomic_DNA"/>
</dbReference>
<dbReference type="Proteomes" id="UP001164305">
    <property type="component" value="Chromosome"/>
</dbReference>
<dbReference type="InterPro" id="IPR021345">
    <property type="entry name" value="DUF2961"/>
</dbReference>
<accession>A0ABY6G394</accession>
<evidence type="ECO:0000256" key="1">
    <source>
        <dbReference type="SAM" id="MobiDB-lite"/>
    </source>
</evidence>
<feature type="region of interest" description="Disordered" evidence="1">
    <location>
        <begin position="14"/>
        <end position="45"/>
    </location>
</feature>
<evidence type="ECO:0000313" key="2">
    <source>
        <dbReference type="EMBL" id="UYG17119.1"/>
    </source>
</evidence>
<dbReference type="Pfam" id="PF11175">
    <property type="entry name" value="DUF2961"/>
    <property type="match status" value="1"/>
</dbReference>
<reference evidence="2" key="1">
    <citation type="submission" date="2022-10" db="EMBL/GenBank/DDBJ databases">
        <title>Whole-Genome Sequencing of Brachybacterium huguangmaarense BRM-3, Isolated from Betula schmidtii.</title>
        <authorList>
            <person name="Haam D."/>
        </authorList>
    </citation>
    <scope>NUCLEOTIDE SEQUENCE</scope>
    <source>
        <strain evidence="2">BRM-3</strain>
    </source>
</reference>
<gene>
    <name evidence="2" type="ORF">BRM3_01395</name>
</gene>
<protein>
    <submittedName>
        <fullName evidence="2">DUF2961 domain-containing protein</fullName>
    </submittedName>
</protein>
<dbReference type="Gene3D" id="2.60.120.1390">
    <property type="match status" value="1"/>
</dbReference>
<keyword evidence="3" id="KW-1185">Reference proteome</keyword>
<proteinExistence type="predicted"/>
<sequence length="364" mass="40390">MFDGMSFTRASSLESRAITAENPRGERGVGGQAASNLGPTRKGAPCTEIEAGETIVLADIEGSGTIRHIWMTITPHTENAPYVYRNLVLRMFWDGETSPSVEVPLGDFFCSGFGEPARVQSLPITVAPKGGFNCFFPMPFATGARIELVSEHPQHVSGVFYQIDYTLGDQHPEDQGRFHALWRRCDGRAPLGTDHTLLDLPAGSRGSYVGSFIQLTALERFWWGEGEMKFFLDGDTDFPTICGTGLEDYVGGAWAFQDHLGAEPAPVAETFSAPFVGYSQRLVKDSSKMSDFATDMPPCHGMYRFHLPDPIYFHDGLRVTLQQIGERNGHFERQDDIATVAYWYQAGRTRPLPDLPEATLRRPR</sequence>
<organism evidence="2 3">
    <name type="scientific">Brachybacterium huguangmaarense</name>
    <dbReference type="NCBI Taxonomy" id="1652028"/>
    <lineage>
        <taxon>Bacteria</taxon>
        <taxon>Bacillati</taxon>
        <taxon>Actinomycetota</taxon>
        <taxon>Actinomycetes</taxon>
        <taxon>Micrococcales</taxon>
        <taxon>Dermabacteraceae</taxon>
        <taxon>Brachybacterium</taxon>
    </lineage>
</organism>
<evidence type="ECO:0000313" key="3">
    <source>
        <dbReference type="Proteomes" id="UP001164305"/>
    </source>
</evidence>
<dbReference type="RefSeq" id="WP_263594328.1">
    <property type="nucleotide sequence ID" value="NZ_CP107020.1"/>
</dbReference>
<name>A0ABY6G394_9MICO</name>